<evidence type="ECO:0000313" key="1">
    <source>
        <dbReference type="EMBL" id="SEN80977.1"/>
    </source>
</evidence>
<dbReference type="Proteomes" id="UP000181951">
    <property type="component" value="Unassembled WGS sequence"/>
</dbReference>
<gene>
    <name evidence="1" type="ORF">SAMN05216267_1010160</name>
</gene>
<accession>A0A1H8JL22</accession>
<dbReference type="EMBL" id="FODD01000010">
    <property type="protein sequence ID" value="SEN80977.1"/>
    <property type="molecule type" value="Genomic_DNA"/>
</dbReference>
<sequence>MLNVNPASDRLYRVMQALLAAYAQKRVAPSAPPRGVVEEQDALDAVVNLAATLDRNLQDGTLPENDAAHMAALLMLVRDYVRPLPEARVERGGQQVDGVTADLREFVDALRTTRGSSGMRG</sequence>
<organism evidence="1 2">
    <name type="scientific">Actinacidiphila rubida</name>
    <dbReference type="NCBI Taxonomy" id="310780"/>
    <lineage>
        <taxon>Bacteria</taxon>
        <taxon>Bacillati</taxon>
        <taxon>Actinomycetota</taxon>
        <taxon>Actinomycetes</taxon>
        <taxon>Kitasatosporales</taxon>
        <taxon>Streptomycetaceae</taxon>
        <taxon>Actinacidiphila</taxon>
    </lineage>
</organism>
<dbReference type="AlphaFoldDB" id="A0A1H8JL22"/>
<protein>
    <submittedName>
        <fullName evidence="1">Uncharacterized protein</fullName>
    </submittedName>
</protein>
<reference evidence="1 2" key="1">
    <citation type="submission" date="2016-10" db="EMBL/GenBank/DDBJ databases">
        <authorList>
            <person name="de Groot N.N."/>
        </authorList>
    </citation>
    <scope>NUCLEOTIDE SEQUENCE [LARGE SCALE GENOMIC DNA]</scope>
    <source>
        <strain evidence="1 2">CGMCC 4.2026</strain>
    </source>
</reference>
<dbReference type="OrthoDB" id="10010289at2"/>
<evidence type="ECO:0000313" key="2">
    <source>
        <dbReference type="Proteomes" id="UP000181951"/>
    </source>
</evidence>
<proteinExistence type="predicted"/>
<name>A0A1H8JL22_9ACTN</name>
<dbReference type="RefSeq" id="WP_069467670.1">
    <property type="nucleotide sequence ID" value="NZ_FODD01000010.1"/>
</dbReference>
<keyword evidence="2" id="KW-1185">Reference proteome</keyword>